<sequence length="606" mass="69464">MIQFSKPNVEQFFQTYRISTFAISQDESRLVFSSTLNGKFNLWAMDIGGETGYPYPLTYNDQMCGFIKLDPQGRHILTAFDRDGDENYQMHALRWNGGEPQPLFAGIPPEEKHHFLHLSEDGKRIYYSTNRENPNFLNSRVFDLESGEDRLLIEGKGTVTVICAVSQDEKRFAFVKEYANTHYVSYIQLEDGQEICLTPSPDEVHTSGGVQFLDGDNVIFATDYDSEFAYMAHYDIKERTFKRLCEIDSETVVMLKYHKDSRTVYIVTEKGVQDHLYAYALDTGELKAIPLPVDILEQIVVARSGNLYMLGRGAAKPYNIYRFDGSRWTMLTQNVVTGLTETDLIVPEVITYRSFDGMEIEALLFRAKDETANGYTVFWPHGGPQAAERKQFRSMFQYIIAEGYNIFCPNFRGSTGYGSSFAKLVEQDWGEGPRKDCLAAMDWLFEQGISSRDRLFVMGGSYGGYMTLLLAGRNPEYFKAAIDICGVSNLFTFYHSVPEDWKPIMGQWLGDPERDRERFIKDSPITYLDKMVNPLLIIQGANDPRVVKAESDQLVEELRAKGRDVEYIVFDDEGHGIMRKDNEKIAYARMVEFMNRCRQAKIQVEK</sequence>
<keyword evidence="1" id="KW-0378">Hydrolase</keyword>
<evidence type="ECO:0000256" key="2">
    <source>
        <dbReference type="ARBA" id="ARBA00022990"/>
    </source>
</evidence>
<evidence type="ECO:0000256" key="3">
    <source>
        <dbReference type="ARBA" id="ARBA00032284"/>
    </source>
</evidence>
<evidence type="ECO:0000256" key="4">
    <source>
        <dbReference type="ARBA" id="ARBA00032596"/>
    </source>
</evidence>
<evidence type="ECO:0000256" key="1">
    <source>
        <dbReference type="ARBA" id="ARBA00022801"/>
    </source>
</evidence>
<dbReference type="GO" id="GO:0004252">
    <property type="term" value="F:serine-type endopeptidase activity"/>
    <property type="evidence" value="ECO:0007669"/>
    <property type="project" value="InterPro"/>
</dbReference>
<dbReference type="Proteomes" id="UP000682811">
    <property type="component" value="Unassembled WGS sequence"/>
</dbReference>
<gene>
    <name evidence="7" type="ORF">J34TS1_39040</name>
</gene>
<dbReference type="InterPro" id="IPR029058">
    <property type="entry name" value="AB_hydrolase_fold"/>
</dbReference>
<feature type="domain" description="Peptidase S9 prolyl oligopeptidase catalytic" evidence="6">
    <location>
        <begin position="391"/>
        <end position="598"/>
    </location>
</feature>
<organism evidence="7 8">
    <name type="scientific">Paenibacillus azoreducens</name>
    <dbReference type="NCBI Taxonomy" id="116718"/>
    <lineage>
        <taxon>Bacteria</taxon>
        <taxon>Bacillati</taxon>
        <taxon>Bacillota</taxon>
        <taxon>Bacilli</taxon>
        <taxon>Bacillales</taxon>
        <taxon>Paenibacillaceae</taxon>
        <taxon>Paenibacillus</taxon>
    </lineage>
</organism>
<reference evidence="7 8" key="1">
    <citation type="submission" date="2021-03" db="EMBL/GenBank/DDBJ databases">
        <title>Antimicrobial resistance genes in bacteria isolated from Japanese honey, and their potential for conferring macrolide and lincosamide resistance in the American foulbrood pathogen Paenibacillus larvae.</title>
        <authorList>
            <person name="Okamoto M."/>
            <person name="Kumagai M."/>
            <person name="Kanamori H."/>
            <person name="Takamatsu D."/>
        </authorList>
    </citation>
    <scope>NUCLEOTIDE SEQUENCE [LARGE SCALE GENOMIC DNA]</scope>
    <source>
        <strain evidence="7 8">J34TS1</strain>
    </source>
</reference>
<dbReference type="SUPFAM" id="SSF53474">
    <property type="entry name" value="alpha/beta-Hydrolases"/>
    <property type="match status" value="1"/>
</dbReference>
<dbReference type="GO" id="GO:0006508">
    <property type="term" value="P:proteolysis"/>
    <property type="evidence" value="ECO:0007669"/>
    <property type="project" value="InterPro"/>
</dbReference>
<comment type="caution">
    <text evidence="7">The sequence shown here is derived from an EMBL/GenBank/DDBJ whole genome shotgun (WGS) entry which is preliminary data.</text>
</comment>
<evidence type="ECO:0000313" key="8">
    <source>
        <dbReference type="Proteomes" id="UP000682811"/>
    </source>
</evidence>
<dbReference type="Pfam" id="PF00326">
    <property type="entry name" value="Peptidase_S9"/>
    <property type="match status" value="1"/>
</dbReference>
<dbReference type="AlphaFoldDB" id="A0A919YET0"/>
<comment type="function">
    <text evidence="5">This enzyme catalyzes the hydrolysis of the N-terminal peptide bond of an N-acetylated peptide to generate an N-acetylated amino acid and a peptide with a free N-terminus. It preferentially cleaves off Ac-Ala, Ac-Met and Ac-Ser. Also, involved in the degradation of oxidized and glycated proteins.</text>
</comment>
<proteinExistence type="predicted"/>
<keyword evidence="2" id="KW-0007">Acetylation</keyword>
<dbReference type="PANTHER" id="PTHR42776:SF27">
    <property type="entry name" value="DIPEPTIDYL PEPTIDASE FAMILY MEMBER 6"/>
    <property type="match status" value="1"/>
</dbReference>
<dbReference type="Gene3D" id="2.120.10.30">
    <property type="entry name" value="TolB, C-terminal domain"/>
    <property type="match status" value="1"/>
</dbReference>
<dbReference type="PROSITE" id="PS00708">
    <property type="entry name" value="PRO_ENDOPEP_SER"/>
    <property type="match status" value="1"/>
</dbReference>
<dbReference type="EMBL" id="BORT01000019">
    <property type="protein sequence ID" value="GIO49139.1"/>
    <property type="molecule type" value="Genomic_DNA"/>
</dbReference>
<evidence type="ECO:0000256" key="5">
    <source>
        <dbReference type="ARBA" id="ARBA00045885"/>
    </source>
</evidence>
<dbReference type="PANTHER" id="PTHR42776">
    <property type="entry name" value="SERINE PEPTIDASE S9 FAMILY MEMBER"/>
    <property type="match status" value="1"/>
</dbReference>
<dbReference type="SUPFAM" id="SSF82171">
    <property type="entry name" value="DPP6 N-terminal domain-like"/>
    <property type="match status" value="1"/>
</dbReference>
<evidence type="ECO:0000313" key="7">
    <source>
        <dbReference type="EMBL" id="GIO49139.1"/>
    </source>
</evidence>
<protein>
    <recommendedName>
        <fullName evidence="4">Acyl-peptide hydrolase</fullName>
    </recommendedName>
    <alternativeName>
        <fullName evidence="3">Acylaminoacyl-peptidase</fullName>
    </alternativeName>
</protein>
<name>A0A919YET0_9BACL</name>
<dbReference type="InterPro" id="IPR001375">
    <property type="entry name" value="Peptidase_S9_cat"/>
</dbReference>
<dbReference type="InterPro" id="IPR011042">
    <property type="entry name" value="6-blade_b-propeller_TolB-like"/>
</dbReference>
<accession>A0A919YET0</accession>
<dbReference type="RefSeq" id="WP_212979695.1">
    <property type="nucleotide sequence ID" value="NZ_AP025343.1"/>
</dbReference>
<keyword evidence="8" id="KW-1185">Reference proteome</keyword>
<dbReference type="InterPro" id="IPR002471">
    <property type="entry name" value="Pept_S9_AS"/>
</dbReference>
<dbReference type="Gene3D" id="3.40.50.1820">
    <property type="entry name" value="alpha/beta hydrolase"/>
    <property type="match status" value="1"/>
</dbReference>
<evidence type="ECO:0000259" key="6">
    <source>
        <dbReference type="Pfam" id="PF00326"/>
    </source>
</evidence>